<dbReference type="NCBIfam" id="TIGR00307">
    <property type="entry name" value="eS8"/>
    <property type="match status" value="1"/>
</dbReference>
<dbReference type="AlphaFoldDB" id="A0A644U0E0"/>
<evidence type="ECO:0000256" key="1">
    <source>
        <dbReference type="ARBA" id="ARBA00005257"/>
    </source>
</evidence>
<dbReference type="PANTHER" id="PTHR10394">
    <property type="entry name" value="40S RIBOSOMAL PROTEIN S8"/>
    <property type="match status" value="1"/>
</dbReference>
<proteinExistence type="inferred from homology"/>
<dbReference type="InterPro" id="IPR001047">
    <property type="entry name" value="Ribosomal_eS8"/>
</dbReference>
<sequence length="125" mass="13606">MLWQGKSVRKATGGRYHASRGKKRFEIGRSPADTIIGITRVKTIRVTGGNTKVRALRCEFANVSDKKTGKVQKVKISSVAENAANPNYVRRNLMTKGAIITTELGKAQIVSRPGQDGVINAVLIE</sequence>
<evidence type="ECO:0000256" key="5">
    <source>
        <dbReference type="ARBA" id="ARBA00035385"/>
    </source>
</evidence>
<keyword evidence="4" id="KW-0687">Ribonucleoprotein</keyword>
<dbReference type="Pfam" id="PF01201">
    <property type="entry name" value="Ribosomal_S8e"/>
    <property type="match status" value="1"/>
</dbReference>
<evidence type="ECO:0000256" key="3">
    <source>
        <dbReference type="ARBA" id="ARBA00022980"/>
    </source>
</evidence>
<comment type="subunit">
    <text evidence="2">Part of the 30S ribosomal subunit.</text>
</comment>
<organism evidence="6">
    <name type="scientific">bioreactor metagenome</name>
    <dbReference type="NCBI Taxonomy" id="1076179"/>
    <lineage>
        <taxon>unclassified sequences</taxon>
        <taxon>metagenomes</taxon>
        <taxon>ecological metagenomes</taxon>
    </lineage>
</organism>
<dbReference type="InterPro" id="IPR020919">
    <property type="entry name" value="Ribosomal_protein_eS8_arc"/>
</dbReference>
<dbReference type="Gene3D" id="3.10.290.70">
    <property type="match status" value="1"/>
</dbReference>
<dbReference type="GO" id="GO:0003735">
    <property type="term" value="F:structural constituent of ribosome"/>
    <property type="evidence" value="ECO:0007669"/>
    <property type="project" value="InterPro"/>
</dbReference>
<evidence type="ECO:0000256" key="4">
    <source>
        <dbReference type="ARBA" id="ARBA00023274"/>
    </source>
</evidence>
<dbReference type="InterPro" id="IPR018283">
    <property type="entry name" value="Ribosomal_eS8_CS"/>
</dbReference>
<keyword evidence="3" id="KW-0689">Ribosomal protein</keyword>
<comment type="caution">
    <text evidence="6">The sequence shown here is derived from an EMBL/GenBank/DDBJ whole genome shotgun (WGS) entry which is preliminary data.</text>
</comment>
<dbReference type="GO" id="GO:0006412">
    <property type="term" value="P:translation"/>
    <property type="evidence" value="ECO:0007669"/>
    <property type="project" value="InterPro"/>
</dbReference>
<dbReference type="EMBL" id="VSSQ01000067">
    <property type="protein sequence ID" value="MPL72610.1"/>
    <property type="molecule type" value="Genomic_DNA"/>
</dbReference>
<dbReference type="GO" id="GO:1990904">
    <property type="term" value="C:ribonucleoprotein complex"/>
    <property type="evidence" value="ECO:0007669"/>
    <property type="project" value="UniProtKB-KW"/>
</dbReference>
<dbReference type="CDD" id="cd11382">
    <property type="entry name" value="Ribosomal_S8e"/>
    <property type="match status" value="1"/>
</dbReference>
<evidence type="ECO:0000256" key="2">
    <source>
        <dbReference type="ARBA" id="ARBA00011458"/>
    </source>
</evidence>
<protein>
    <recommendedName>
        <fullName evidence="5">30S ribosomal protein S8e</fullName>
    </recommendedName>
</protein>
<gene>
    <name evidence="6" type="ORF">SDC9_18396</name>
</gene>
<dbReference type="GO" id="GO:0005840">
    <property type="term" value="C:ribosome"/>
    <property type="evidence" value="ECO:0007669"/>
    <property type="project" value="UniProtKB-KW"/>
</dbReference>
<reference evidence="6" key="1">
    <citation type="submission" date="2019-08" db="EMBL/GenBank/DDBJ databases">
        <authorList>
            <person name="Kucharzyk K."/>
            <person name="Murdoch R.W."/>
            <person name="Higgins S."/>
            <person name="Loffler F."/>
        </authorList>
    </citation>
    <scope>NUCLEOTIDE SEQUENCE</scope>
</reference>
<accession>A0A644U0E0</accession>
<dbReference type="PROSITE" id="PS01193">
    <property type="entry name" value="RIBOSOMAL_S8E"/>
    <property type="match status" value="1"/>
</dbReference>
<name>A0A644U0E0_9ZZZZ</name>
<evidence type="ECO:0000313" key="6">
    <source>
        <dbReference type="EMBL" id="MPL72610.1"/>
    </source>
</evidence>
<dbReference type="InterPro" id="IPR022309">
    <property type="entry name" value="Ribosomal_Se8/biogenesis_NSA2"/>
</dbReference>
<comment type="similarity">
    <text evidence="1">Belongs to the eukaryotic ribosomal protein eS8 family.</text>
</comment>
<dbReference type="HAMAP" id="MF_00029">
    <property type="entry name" value="Ribosomal_eS8"/>
    <property type="match status" value="1"/>
</dbReference>